<proteinExistence type="evidence at transcript level"/>
<name>Q9SXL5_CHLSW</name>
<keyword evidence="8" id="KW-0408">Iron</keyword>
<protein>
    <recommendedName>
        <fullName evidence="3">L-ascorbate peroxidase</fullName>
        <ecNumber evidence="3">1.11.1.11</ecNumber>
    </recommendedName>
</protein>
<dbReference type="GO" id="GO:0020037">
    <property type="term" value="F:heme binding"/>
    <property type="evidence" value="ECO:0007669"/>
    <property type="project" value="InterPro"/>
</dbReference>
<dbReference type="AlphaFoldDB" id="Q9SXL5"/>
<evidence type="ECO:0000256" key="1">
    <source>
        <dbReference type="ARBA" id="ARBA00001970"/>
    </source>
</evidence>
<dbReference type="Gene3D" id="1.10.420.10">
    <property type="entry name" value="Peroxidase, domain 2"/>
    <property type="match status" value="1"/>
</dbReference>
<dbReference type="InterPro" id="IPR010255">
    <property type="entry name" value="Haem_peroxidase_sf"/>
</dbReference>
<dbReference type="GO" id="GO:0000302">
    <property type="term" value="P:response to reactive oxygen species"/>
    <property type="evidence" value="ECO:0007669"/>
    <property type="project" value="TreeGrafter"/>
</dbReference>
<dbReference type="EC" id="1.11.1.11" evidence="3"/>
<dbReference type="EMBL" id="AB009084">
    <property type="protein sequence ID" value="BAA83595.1"/>
    <property type="molecule type" value="mRNA"/>
</dbReference>
<dbReference type="SUPFAM" id="SSF48113">
    <property type="entry name" value="Heme-dependent peroxidases"/>
    <property type="match status" value="1"/>
</dbReference>
<evidence type="ECO:0000256" key="8">
    <source>
        <dbReference type="ARBA" id="ARBA00023004"/>
    </source>
</evidence>
<comment type="cofactor">
    <cofactor evidence="1">
        <name>heme b</name>
        <dbReference type="ChEBI" id="CHEBI:60344"/>
    </cofactor>
</comment>
<dbReference type="SMR" id="Q9SXL5"/>
<keyword evidence="7 11" id="KW-0560">Oxidoreductase</keyword>
<dbReference type="InterPro" id="IPR002016">
    <property type="entry name" value="Haem_peroxidase"/>
</dbReference>
<feature type="region of interest" description="Disordered" evidence="9">
    <location>
        <begin position="151"/>
        <end position="188"/>
    </location>
</feature>
<dbReference type="PROSITE" id="PS50873">
    <property type="entry name" value="PEROXIDASE_4"/>
    <property type="match status" value="1"/>
</dbReference>
<evidence type="ECO:0000313" key="11">
    <source>
        <dbReference type="EMBL" id="BAA83595.1"/>
    </source>
</evidence>
<dbReference type="Pfam" id="PF00141">
    <property type="entry name" value="peroxidase"/>
    <property type="match status" value="1"/>
</dbReference>
<dbReference type="PRINTS" id="PR00458">
    <property type="entry name" value="PEROXIDASE"/>
</dbReference>
<dbReference type="PROSITE" id="PS00436">
    <property type="entry name" value="PEROXIDASE_2"/>
    <property type="match status" value="1"/>
</dbReference>
<dbReference type="InterPro" id="IPR002207">
    <property type="entry name" value="Peroxidase_I"/>
</dbReference>
<keyword evidence="4 11" id="KW-0575">Peroxidase</keyword>
<evidence type="ECO:0000256" key="2">
    <source>
        <dbReference type="ARBA" id="ARBA00006873"/>
    </source>
</evidence>
<keyword evidence="6" id="KW-0479">Metal-binding</keyword>
<organism evidence="11">
    <name type="scientific">Chlamydomonas sp. (strain W80)</name>
    <dbReference type="NCBI Taxonomy" id="103365"/>
    <lineage>
        <taxon>Eukaryota</taxon>
        <taxon>Viridiplantae</taxon>
        <taxon>Chlorophyta</taxon>
        <taxon>core chlorophytes</taxon>
        <taxon>Chlorophyceae</taxon>
        <taxon>CS clade</taxon>
        <taxon>Chlamydomonadales</taxon>
        <taxon>Chlamydomonadaceae</taxon>
        <taxon>Chlamydomonas</taxon>
    </lineage>
</organism>
<sequence length="319" mass="33815">MIGSKINAPRASMASRAAAPLRAAARPVRRLAVAPMAKASAATLAECQAECAALVKKASCAPILVRLAWHDSGNYDATTKTGGANGSIRFDPEMKHGGNAGLPLAVKLLEPIKKKFPDVGYADLFQMASATAIEVSGGPKIDMKYGRVDAADESAVPPEGRLPSAGAPFQEAQGPEPAKEAKDQSPQGHLRRVFGRMGLSDQDIVALSGAHTLGRAFKNRSGAAPLESTKFTKDGPGTKGGQSWTEEWLKFDNRYFTMLLEAEAGTCDPELLQLATDNALLTDPAFRPLVEKYAKDNAAFCADYAAAHKRLSELGSTFE</sequence>
<dbReference type="PANTHER" id="PTHR31356:SF66">
    <property type="entry name" value="CATALASE-PEROXIDASE"/>
    <property type="match status" value="1"/>
</dbReference>
<dbReference type="GO" id="GO:0034599">
    <property type="term" value="P:cellular response to oxidative stress"/>
    <property type="evidence" value="ECO:0007669"/>
    <property type="project" value="InterPro"/>
</dbReference>
<dbReference type="PRINTS" id="PR00459">
    <property type="entry name" value="ASPEROXIDASE"/>
</dbReference>
<evidence type="ECO:0000256" key="5">
    <source>
        <dbReference type="ARBA" id="ARBA00022617"/>
    </source>
</evidence>
<dbReference type="GO" id="GO:0046872">
    <property type="term" value="F:metal ion binding"/>
    <property type="evidence" value="ECO:0007669"/>
    <property type="project" value="UniProtKB-KW"/>
</dbReference>
<dbReference type="PeroxiBase" id="1957">
    <property type="entry name" value="CspAPx01"/>
</dbReference>
<dbReference type="InterPro" id="IPR044831">
    <property type="entry name" value="Ccp1-like"/>
</dbReference>
<keyword evidence="5" id="KW-0349">Heme</keyword>
<evidence type="ECO:0000256" key="4">
    <source>
        <dbReference type="ARBA" id="ARBA00022559"/>
    </source>
</evidence>
<dbReference type="GO" id="GO:0016688">
    <property type="term" value="F:L-ascorbate peroxidase activity"/>
    <property type="evidence" value="ECO:0007669"/>
    <property type="project" value="UniProtKB-EC"/>
</dbReference>
<evidence type="ECO:0000256" key="3">
    <source>
        <dbReference type="ARBA" id="ARBA00012940"/>
    </source>
</evidence>
<comment type="similarity">
    <text evidence="2">Belongs to the peroxidase family. Ascorbate peroxidase subfamily.</text>
</comment>
<dbReference type="Gene3D" id="1.10.520.10">
    <property type="match status" value="1"/>
</dbReference>
<dbReference type="PANTHER" id="PTHR31356">
    <property type="entry name" value="THYLAKOID LUMENAL 29 KDA PROTEIN, CHLOROPLASTIC-RELATED"/>
    <property type="match status" value="1"/>
</dbReference>
<dbReference type="CDD" id="cd00691">
    <property type="entry name" value="ascorbate_peroxidase"/>
    <property type="match status" value="1"/>
</dbReference>
<evidence type="ECO:0000256" key="6">
    <source>
        <dbReference type="ARBA" id="ARBA00022723"/>
    </source>
</evidence>
<dbReference type="BRENDA" id="1.11.1.11">
    <property type="organism ID" value="1320"/>
</dbReference>
<dbReference type="InterPro" id="IPR019793">
    <property type="entry name" value="Peroxidases_heam-ligand_BS"/>
</dbReference>
<feature type="domain" description="Plant heme peroxidase family profile" evidence="10">
    <location>
        <begin position="119"/>
        <end position="319"/>
    </location>
</feature>
<evidence type="ECO:0000259" key="10">
    <source>
        <dbReference type="PROSITE" id="PS50873"/>
    </source>
</evidence>
<dbReference type="InterPro" id="IPR019794">
    <property type="entry name" value="Peroxidases_AS"/>
</dbReference>
<reference evidence="11" key="1">
    <citation type="journal article" date="2000" name="World J. Microbiol. Biotechnol.">
        <title>Isolation of several anti-stress genes from the halotolerant green alga Chlamydomonas by simple functional expression screening with Escherichia coli.</title>
        <authorList>
            <person name="Miyasaka H."/>
            <person name="Kanaboshi H."/>
            <person name="Ikeda K."/>
        </authorList>
    </citation>
    <scope>NUCLEOTIDE SEQUENCE</scope>
    <source>
        <strain evidence="11">W80</strain>
    </source>
</reference>
<evidence type="ECO:0000256" key="9">
    <source>
        <dbReference type="SAM" id="MobiDB-lite"/>
    </source>
</evidence>
<dbReference type="PROSITE" id="PS00435">
    <property type="entry name" value="PEROXIDASE_1"/>
    <property type="match status" value="1"/>
</dbReference>
<accession>Q9SXL5</accession>
<dbReference type="GO" id="GO:0042744">
    <property type="term" value="P:hydrogen peroxide catabolic process"/>
    <property type="evidence" value="ECO:0007669"/>
    <property type="project" value="TreeGrafter"/>
</dbReference>
<evidence type="ECO:0000256" key="7">
    <source>
        <dbReference type="ARBA" id="ARBA00023002"/>
    </source>
</evidence>